<gene>
    <name evidence="1" type="ORF">DCW38_03460</name>
</gene>
<accession>A0A350H9K4</accession>
<dbReference type="Proteomes" id="UP000264062">
    <property type="component" value="Unassembled WGS sequence"/>
</dbReference>
<organism evidence="1 2">
    <name type="scientific">candidate division WOR-3 bacterium</name>
    <dbReference type="NCBI Taxonomy" id="2052148"/>
    <lineage>
        <taxon>Bacteria</taxon>
        <taxon>Bacteria division WOR-3</taxon>
    </lineage>
</organism>
<reference evidence="1 2" key="1">
    <citation type="journal article" date="2018" name="Nat. Biotechnol.">
        <title>A standardized bacterial taxonomy based on genome phylogeny substantially revises the tree of life.</title>
        <authorList>
            <person name="Parks D.H."/>
            <person name="Chuvochina M."/>
            <person name="Waite D.W."/>
            <person name="Rinke C."/>
            <person name="Skarshewski A."/>
            <person name="Chaumeil P.A."/>
            <person name="Hugenholtz P."/>
        </authorList>
    </citation>
    <scope>NUCLEOTIDE SEQUENCE [LARGE SCALE GENOMIC DNA]</scope>
    <source>
        <strain evidence="1">UBA9956</strain>
    </source>
</reference>
<sequence length="103" mass="11691">MTTMKGNVLEKNEVKEVISRDGLCMTCKHSSSCMYLKGAVDSILNCEEFENEEKPIAKITHIQEKREDSSSKVFAGLCANCENKNTCTFERSESGVWHCEEYK</sequence>
<dbReference type="AlphaFoldDB" id="A0A350H9K4"/>
<proteinExistence type="predicted"/>
<protein>
    <submittedName>
        <fullName evidence="1">Uncharacterized protein</fullName>
    </submittedName>
</protein>
<name>A0A350H9K4_UNCW3</name>
<comment type="caution">
    <text evidence="1">The sequence shown here is derived from an EMBL/GenBank/DDBJ whole genome shotgun (WGS) entry which is preliminary data.</text>
</comment>
<evidence type="ECO:0000313" key="1">
    <source>
        <dbReference type="EMBL" id="HAV92220.1"/>
    </source>
</evidence>
<dbReference type="EMBL" id="DMZY01000105">
    <property type="protein sequence ID" value="HAV92220.1"/>
    <property type="molecule type" value="Genomic_DNA"/>
</dbReference>
<evidence type="ECO:0000313" key="2">
    <source>
        <dbReference type="Proteomes" id="UP000264062"/>
    </source>
</evidence>